<feature type="domain" description="Pectinesterase catalytic" evidence="13">
    <location>
        <begin position="71"/>
        <end position="356"/>
    </location>
</feature>
<proteinExistence type="inferred from homology"/>
<dbReference type="EMBL" id="NKQK01000001">
    <property type="protein sequence ID" value="PSS36540.1"/>
    <property type="molecule type" value="Genomic_DNA"/>
</dbReference>
<evidence type="ECO:0000259" key="13">
    <source>
        <dbReference type="Pfam" id="PF01095"/>
    </source>
</evidence>
<keyword evidence="8 12" id="KW-0378">Hydrolase</keyword>
<evidence type="ECO:0000256" key="5">
    <source>
        <dbReference type="ARBA" id="ARBA00022512"/>
    </source>
</evidence>
<evidence type="ECO:0000256" key="3">
    <source>
        <dbReference type="ARBA" id="ARBA00008891"/>
    </source>
</evidence>
<evidence type="ECO:0000256" key="12">
    <source>
        <dbReference type="RuleBase" id="RU000589"/>
    </source>
</evidence>
<keyword evidence="7 12" id="KW-0732">Signal</keyword>
<dbReference type="FunFam" id="2.160.20.10:FF:000008">
    <property type="entry name" value="Pectinesterase"/>
    <property type="match status" value="1"/>
</dbReference>
<comment type="subcellular location">
    <subcellularLocation>
        <location evidence="1">Secreted</location>
        <location evidence="1">Cell wall</location>
    </subcellularLocation>
</comment>
<evidence type="ECO:0000313" key="14">
    <source>
        <dbReference type="EMBL" id="PSS36540.1"/>
    </source>
</evidence>
<comment type="caution">
    <text evidence="14">The sequence shown here is derived from an EMBL/GenBank/DDBJ whole genome shotgun (WGS) entry which is preliminary data.</text>
</comment>
<evidence type="ECO:0000256" key="10">
    <source>
        <dbReference type="ARBA" id="ARBA00047928"/>
    </source>
</evidence>
<evidence type="ECO:0000256" key="7">
    <source>
        <dbReference type="ARBA" id="ARBA00022729"/>
    </source>
</evidence>
<dbReference type="OrthoDB" id="2019149at2759"/>
<evidence type="ECO:0000256" key="6">
    <source>
        <dbReference type="ARBA" id="ARBA00022525"/>
    </source>
</evidence>
<dbReference type="GO" id="GO:0030599">
    <property type="term" value="F:pectinesterase activity"/>
    <property type="evidence" value="ECO:0007669"/>
    <property type="project" value="UniProtKB-UniRule"/>
</dbReference>
<keyword evidence="15" id="KW-1185">Reference proteome</keyword>
<dbReference type="EC" id="3.1.1.11" evidence="4 12"/>
<dbReference type="Gramene" id="PSS36540">
    <property type="protein sequence ID" value="PSS36540"/>
    <property type="gene ID" value="CEY00_Acc01056"/>
</dbReference>
<dbReference type="InterPro" id="IPR012334">
    <property type="entry name" value="Pectin_lyas_fold"/>
</dbReference>
<dbReference type="SUPFAM" id="SSF51126">
    <property type="entry name" value="Pectin lyase-like"/>
    <property type="match status" value="1"/>
</dbReference>
<dbReference type="PROSITE" id="PS00503">
    <property type="entry name" value="PECTINESTERASE_2"/>
    <property type="match status" value="1"/>
</dbReference>
<dbReference type="GO" id="GO:0045490">
    <property type="term" value="P:pectin catabolic process"/>
    <property type="evidence" value="ECO:0007669"/>
    <property type="project" value="UniProtKB-UniRule"/>
</dbReference>
<dbReference type="GO" id="GO:0042545">
    <property type="term" value="P:cell wall modification"/>
    <property type="evidence" value="ECO:0007669"/>
    <property type="project" value="UniProtKB-UniRule"/>
</dbReference>
<dbReference type="Gene3D" id="2.160.20.10">
    <property type="entry name" value="Single-stranded right-handed beta-helix, Pectin lyase-like"/>
    <property type="match status" value="1"/>
</dbReference>
<name>A0A2R6S2N4_ACTCC</name>
<dbReference type="PANTHER" id="PTHR31321">
    <property type="entry name" value="ACYL-COA THIOESTER HYDROLASE YBHC-RELATED"/>
    <property type="match status" value="1"/>
</dbReference>
<evidence type="ECO:0000256" key="11">
    <source>
        <dbReference type="PROSITE-ProRule" id="PRU10040"/>
    </source>
</evidence>
<dbReference type="PANTHER" id="PTHR31321:SF112">
    <property type="entry name" value="PECTINESTERASE"/>
    <property type="match status" value="1"/>
</dbReference>
<protein>
    <recommendedName>
        <fullName evidence="4 12">Pectinesterase</fullName>
        <ecNumber evidence="4 12">3.1.1.11</ecNumber>
    </recommendedName>
</protein>
<dbReference type="OMA" id="WYNWGDK"/>
<dbReference type="AlphaFoldDB" id="A0A2R6S2N4"/>
<keyword evidence="5" id="KW-0134">Cell wall</keyword>
<accession>A0A2R6S2N4</accession>
<evidence type="ECO:0000313" key="15">
    <source>
        <dbReference type="Proteomes" id="UP000241394"/>
    </source>
</evidence>
<feature type="active site" evidence="11">
    <location>
        <position position="224"/>
    </location>
</feature>
<dbReference type="Pfam" id="PF01095">
    <property type="entry name" value="Pectinesterase"/>
    <property type="match status" value="1"/>
</dbReference>
<dbReference type="InterPro" id="IPR033131">
    <property type="entry name" value="Pectinesterase_Asp_AS"/>
</dbReference>
<evidence type="ECO:0000256" key="9">
    <source>
        <dbReference type="ARBA" id="ARBA00023085"/>
    </source>
</evidence>
<gene>
    <name evidence="14" type="ORF">CEY00_Acc01056</name>
</gene>
<organism evidence="14 15">
    <name type="scientific">Actinidia chinensis var. chinensis</name>
    <name type="common">Chinese soft-hair kiwi</name>
    <dbReference type="NCBI Taxonomy" id="1590841"/>
    <lineage>
        <taxon>Eukaryota</taxon>
        <taxon>Viridiplantae</taxon>
        <taxon>Streptophyta</taxon>
        <taxon>Embryophyta</taxon>
        <taxon>Tracheophyta</taxon>
        <taxon>Spermatophyta</taxon>
        <taxon>Magnoliopsida</taxon>
        <taxon>eudicotyledons</taxon>
        <taxon>Gunneridae</taxon>
        <taxon>Pentapetalae</taxon>
        <taxon>asterids</taxon>
        <taxon>Ericales</taxon>
        <taxon>Actinidiaceae</taxon>
        <taxon>Actinidia</taxon>
    </lineage>
</organism>
<dbReference type="Proteomes" id="UP000241394">
    <property type="component" value="Chromosome LG1"/>
</dbReference>
<keyword evidence="6" id="KW-0964">Secreted</keyword>
<feature type="chain" id="PRO_5015213977" description="Pectinesterase" evidence="12">
    <location>
        <begin position="18"/>
        <end position="361"/>
    </location>
</feature>
<evidence type="ECO:0000256" key="8">
    <source>
        <dbReference type="ARBA" id="ARBA00022801"/>
    </source>
</evidence>
<dbReference type="InterPro" id="IPR011050">
    <property type="entry name" value="Pectin_lyase_fold/virulence"/>
</dbReference>
<comment type="catalytic activity">
    <reaction evidence="10 12">
        <text>[(1-&gt;4)-alpha-D-galacturonosyl methyl ester](n) + n H2O = [(1-&gt;4)-alpha-D-galacturonosyl](n) + n methanol + n H(+)</text>
        <dbReference type="Rhea" id="RHEA:22380"/>
        <dbReference type="Rhea" id="RHEA-COMP:14570"/>
        <dbReference type="Rhea" id="RHEA-COMP:14573"/>
        <dbReference type="ChEBI" id="CHEBI:15377"/>
        <dbReference type="ChEBI" id="CHEBI:15378"/>
        <dbReference type="ChEBI" id="CHEBI:17790"/>
        <dbReference type="ChEBI" id="CHEBI:140522"/>
        <dbReference type="ChEBI" id="CHEBI:140523"/>
        <dbReference type="EC" id="3.1.1.11"/>
    </reaction>
</comment>
<comment type="pathway">
    <text evidence="2 12">Glycan metabolism; pectin degradation; 2-dehydro-3-deoxy-D-gluconate from pectin: step 1/5.</text>
</comment>
<evidence type="ECO:0000256" key="4">
    <source>
        <dbReference type="ARBA" id="ARBA00013229"/>
    </source>
</evidence>
<keyword evidence="9 12" id="KW-0063">Aspartyl esterase</keyword>
<dbReference type="UniPathway" id="UPA00545">
    <property type="reaction ID" value="UER00823"/>
</dbReference>
<dbReference type="InParanoid" id="A0A2R6S2N4"/>
<comment type="similarity">
    <text evidence="3">Belongs to the pectinesterase family.</text>
</comment>
<evidence type="ECO:0000256" key="2">
    <source>
        <dbReference type="ARBA" id="ARBA00005184"/>
    </source>
</evidence>
<dbReference type="InterPro" id="IPR000070">
    <property type="entry name" value="Pectinesterase_cat"/>
</dbReference>
<evidence type="ECO:0000256" key="1">
    <source>
        <dbReference type="ARBA" id="ARBA00004191"/>
    </source>
</evidence>
<reference evidence="14 15" key="1">
    <citation type="submission" date="2017-07" db="EMBL/GenBank/DDBJ databases">
        <title>An improved, manually edited Actinidia chinensis var. chinensis (kiwifruit) genome highlights the challenges associated with draft genomes and gene prediction in plants.</title>
        <authorList>
            <person name="Pilkington S."/>
            <person name="Crowhurst R."/>
            <person name="Hilario E."/>
            <person name="Nardozza S."/>
            <person name="Fraser L."/>
            <person name="Peng Y."/>
            <person name="Gunaseelan K."/>
            <person name="Simpson R."/>
            <person name="Tahir J."/>
            <person name="Deroles S."/>
            <person name="Templeton K."/>
            <person name="Luo Z."/>
            <person name="Davy M."/>
            <person name="Cheng C."/>
            <person name="Mcneilage M."/>
            <person name="Scaglione D."/>
            <person name="Liu Y."/>
            <person name="Zhang Q."/>
            <person name="Datson P."/>
            <person name="De Silva N."/>
            <person name="Gardiner S."/>
            <person name="Bassett H."/>
            <person name="Chagne D."/>
            <person name="Mccallum J."/>
            <person name="Dzierzon H."/>
            <person name="Deng C."/>
            <person name="Wang Y.-Y."/>
            <person name="Barron N."/>
            <person name="Manako K."/>
            <person name="Bowen J."/>
            <person name="Foster T."/>
            <person name="Erridge Z."/>
            <person name="Tiffin H."/>
            <person name="Waite C."/>
            <person name="Davies K."/>
            <person name="Grierson E."/>
            <person name="Laing W."/>
            <person name="Kirk R."/>
            <person name="Chen X."/>
            <person name="Wood M."/>
            <person name="Montefiori M."/>
            <person name="Brummell D."/>
            <person name="Schwinn K."/>
            <person name="Catanach A."/>
            <person name="Fullerton C."/>
            <person name="Li D."/>
            <person name="Meiyalaghan S."/>
            <person name="Nieuwenhuizen N."/>
            <person name="Read N."/>
            <person name="Prakash R."/>
            <person name="Hunter D."/>
            <person name="Zhang H."/>
            <person name="Mckenzie M."/>
            <person name="Knabel M."/>
            <person name="Harris A."/>
            <person name="Allan A."/>
            <person name="Chen A."/>
            <person name="Janssen B."/>
            <person name="Plunkett B."/>
            <person name="Dwamena C."/>
            <person name="Voogd C."/>
            <person name="Leif D."/>
            <person name="Lafferty D."/>
            <person name="Souleyre E."/>
            <person name="Varkonyi-Gasic E."/>
            <person name="Gambi F."/>
            <person name="Hanley J."/>
            <person name="Yao J.-L."/>
            <person name="Cheung J."/>
            <person name="David K."/>
            <person name="Warren B."/>
            <person name="Marsh K."/>
            <person name="Snowden K."/>
            <person name="Lin-Wang K."/>
            <person name="Brian L."/>
            <person name="Martinez-Sanchez M."/>
            <person name="Wang M."/>
            <person name="Ileperuma N."/>
            <person name="Macnee N."/>
            <person name="Campin R."/>
            <person name="Mcatee P."/>
            <person name="Drummond R."/>
            <person name="Espley R."/>
            <person name="Ireland H."/>
            <person name="Wu R."/>
            <person name="Atkinson R."/>
            <person name="Karunairetnam S."/>
            <person name="Bulley S."/>
            <person name="Chunkath S."/>
            <person name="Hanley Z."/>
            <person name="Storey R."/>
            <person name="Thrimawithana A."/>
            <person name="Thomson S."/>
            <person name="David C."/>
            <person name="Testolin R."/>
        </authorList>
    </citation>
    <scope>NUCLEOTIDE SEQUENCE [LARGE SCALE GENOMIC DNA]</scope>
    <source>
        <strain evidence="15">cv. Red5</strain>
        <tissue evidence="14">Young leaf</tissue>
    </source>
</reference>
<dbReference type="STRING" id="1590841.A0A2R6S2N4"/>
<feature type="signal peptide" evidence="12">
    <location>
        <begin position="1"/>
        <end position="17"/>
    </location>
</feature>
<sequence>MMLKLFLVILLFQKANSLPRDDFKGSNGLVVIEEAHQNWVKLMGSFNHSLLQKASNKFTACRTIKVHKNPEKGDFVSVQGAINSLPLVNLCRVVISVSAGIYREKVVIPATMAYISLEGEGAAKTIIEWDDTADRRGKDGKPLGTYASATVAVNSPYFIAKNIAFKNNAPSPPSGALGKQAVALRISGDMAAFISCKFIGAQDTLYDHTGRHFFKKCYIRGSVDFIFGNGLSLYQGCHLHAKTNSFGALTAQKRESFLEETGFSFVKCRVTGSGALYLGRAWGTFSRVVFAYTYMDKIITSRGWADWGNKSRDMTVFYGQYKCWGPGAEYGGRVSWSRELTKQEVQPFISLKFIDGYDWLP</sequence>
<reference evidence="15" key="2">
    <citation type="journal article" date="2018" name="BMC Genomics">
        <title>A manually annotated Actinidia chinensis var. chinensis (kiwifruit) genome highlights the challenges associated with draft genomes and gene prediction in plants.</title>
        <authorList>
            <person name="Pilkington S.M."/>
            <person name="Crowhurst R."/>
            <person name="Hilario E."/>
            <person name="Nardozza S."/>
            <person name="Fraser L."/>
            <person name="Peng Y."/>
            <person name="Gunaseelan K."/>
            <person name="Simpson R."/>
            <person name="Tahir J."/>
            <person name="Deroles S.C."/>
            <person name="Templeton K."/>
            <person name="Luo Z."/>
            <person name="Davy M."/>
            <person name="Cheng C."/>
            <person name="McNeilage M."/>
            <person name="Scaglione D."/>
            <person name="Liu Y."/>
            <person name="Zhang Q."/>
            <person name="Datson P."/>
            <person name="De Silva N."/>
            <person name="Gardiner S.E."/>
            <person name="Bassett H."/>
            <person name="Chagne D."/>
            <person name="McCallum J."/>
            <person name="Dzierzon H."/>
            <person name="Deng C."/>
            <person name="Wang Y.Y."/>
            <person name="Barron L."/>
            <person name="Manako K."/>
            <person name="Bowen J."/>
            <person name="Foster T.M."/>
            <person name="Erridge Z.A."/>
            <person name="Tiffin H."/>
            <person name="Waite C.N."/>
            <person name="Davies K.M."/>
            <person name="Grierson E.P."/>
            <person name="Laing W.A."/>
            <person name="Kirk R."/>
            <person name="Chen X."/>
            <person name="Wood M."/>
            <person name="Montefiori M."/>
            <person name="Brummell D.A."/>
            <person name="Schwinn K.E."/>
            <person name="Catanach A."/>
            <person name="Fullerton C."/>
            <person name="Li D."/>
            <person name="Meiyalaghan S."/>
            <person name="Nieuwenhuizen N."/>
            <person name="Read N."/>
            <person name="Prakash R."/>
            <person name="Hunter D."/>
            <person name="Zhang H."/>
            <person name="McKenzie M."/>
            <person name="Knabel M."/>
            <person name="Harris A."/>
            <person name="Allan A.C."/>
            <person name="Gleave A."/>
            <person name="Chen A."/>
            <person name="Janssen B.J."/>
            <person name="Plunkett B."/>
            <person name="Ampomah-Dwamena C."/>
            <person name="Voogd C."/>
            <person name="Leif D."/>
            <person name="Lafferty D."/>
            <person name="Souleyre E.J.F."/>
            <person name="Varkonyi-Gasic E."/>
            <person name="Gambi F."/>
            <person name="Hanley J."/>
            <person name="Yao J.L."/>
            <person name="Cheung J."/>
            <person name="David K.M."/>
            <person name="Warren B."/>
            <person name="Marsh K."/>
            <person name="Snowden K.C."/>
            <person name="Lin-Wang K."/>
            <person name="Brian L."/>
            <person name="Martinez-Sanchez M."/>
            <person name="Wang M."/>
            <person name="Ileperuma N."/>
            <person name="Macnee N."/>
            <person name="Campin R."/>
            <person name="McAtee P."/>
            <person name="Drummond R.S.M."/>
            <person name="Espley R.V."/>
            <person name="Ireland H.S."/>
            <person name="Wu R."/>
            <person name="Atkinson R.G."/>
            <person name="Karunairetnam S."/>
            <person name="Bulley S."/>
            <person name="Chunkath S."/>
            <person name="Hanley Z."/>
            <person name="Storey R."/>
            <person name="Thrimawithana A.H."/>
            <person name="Thomson S."/>
            <person name="David C."/>
            <person name="Testolin R."/>
            <person name="Huang H."/>
            <person name="Hellens R.P."/>
            <person name="Schaffer R.J."/>
        </authorList>
    </citation>
    <scope>NUCLEOTIDE SEQUENCE [LARGE SCALE GENOMIC DNA]</scope>
    <source>
        <strain evidence="15">cv. Red5</strain>
    </source>
</reference>